<dbReference type="EC" id="3.5.1.-" evidence="4"/>
<evidence type="ECO:0000256" key="1">
    <source>
        <dbReference type="ARBA" id="ARBA00004613"/>
    </source>
</evidence>
<reference evidence="4" key="1">
    <citation type="submission" date="2018-02" db="EMBL/GenBank/DDBJ databases">
        <authorList>
            <person name="Kim S.-K."/>
            <person name="Jung H.-I."/>
            <person name="Lee S.-W."/>
        </authorList>
    </citation>
    <scope>NUCLEOTIDE SEQUENCE</scope>
    <source>
        <strain evidence="4">SK3146</strain>
    </source>
</reference>
<dbReference type="Pfam" id="PF01522">
    <property type="entry name" value="Polysacc_deac_1"/>
    <property type="match status" value="1"/>
</dbReference>
<keyword evidence="2" id="KW-0732">Signal</keyword>
<keyword evidence="4" id="KW-0378">Hydrolase</keyword>
<dbReference type="Proteomes" id="UP001057134">
    <property type="component" value="Chromosome"/>
</dbReference>
<dbReference type="PANTHER" id="PTHR34216:SF3">
    <property type="entry name" value="POLY-BETA-1,6-N-ACETYL-D-GLUCOSAMINE N-DEACETYLASE"/>
    <property type="match status" value="1"/>
</dbReference>
<dbReference type="InterPro" id="IPR011330">
    <property type="entry name" value="Glyco_hydro/deAcase_b/a-brl"/>
</dbReference>
<evidence type="ECO:0000313" key="5">
    <source>
        <dbReference type="Proteomes" id="UP001057134"/>
    </source>
</evidence>
<accession>A0ABY4RT72</accession>
<feature type="domain" description="NodB homology" evidence="3">
    <location>
        <begin position="99"/>
        <end position="294"/>
    </location>
</feature>
<evidence type="ECO:0000259" key="3">
    <source>
        <dbReference type="PROSITE" id="PS51677"/>
    </source>
</evidence>
<evidence type="ECO:0000313" key="4">
    <source>
        <dbReference type="EMBL" id="UQZ85180.1"/>
    </source>
</evidence>
<gene>
    <name evidence="4" type="primary">pgaB_1</name>
    <name evidence="4" type="ORF">SK3146_04463</name>
</gene>
<dbReference type="InterPro" id="IPR051398">
    <property type="entry name" value="Polysacch_Deacetylase"/>
</dbReference>
<evidence type="ECO:0000256" key="2">
    <source>
        <dbReference type="ARBA" id="ARBA00022729"/>
    </source>
</evidence>
<name>A0ABY4RT72_9BACL</name>
<organism evidence="4 5">
    <name type="scientific">Paenibacillus konkukensis</name>
    <dbReference type="NCBI Taxonomy" id="2020716"/>
    <lineage>
        <taxon>Bacteria</taxon>
        <taxon>Bacillati</taxon>
        <taxon>Bacillota</taxon>
        <taxon>Bacilli</taxon>
        <taxon>Bacillales</taxon>
        <taxon>Paenibacillaceae</taxon>
        <taxon>Paenibacillus</taxon>
    </lineage>
</organism>
<protein>
    <submittedName>
        <fullName evidence="4">Poly-beta-1,6-N-acetyl-D-glucosamine N-deacetylase</fullName>
        <ecNumber evidence="4">3.5.1.-</ecNumber>
    </submittedName>
</protein>
<proteinExistence type="predicted"/>
<dbReference type="GO" id="GO:0016787">
    <property type="term" value="F:hydrolase activity"/>
    <property type="evidence" value="ECO:0007669"/>
    <property type="project" value="UniProtKB-KW"/>
</dbReference>
<sequence length="294" mass="33057">MRMIRYAFFWMIAAGLAAVITGLQLKPEPPGNIYYQDQAAVLLYHDIRTEVPPGAAGSSTISTAQLREHLKMLGDRGFRIVTMDEFAGFMLQGKKLPANAVVLTFDDGYESFYREAAPILQEFHATASNFIVGASSDIFHPEAEPHLSWEQMNRLKAQGMGFYSHTYNLHRMLPSGPSGALQPALTARILMTQAVRNESEDQHRLRIYSDIAFMEKRLRQELGSQRRLLAFPYGAYDDAVLEEGGRAGIELFFTIEEGLNTAGTRIVKRINAGEPYMTADALWEHLQSFFAKKQ</sequence>
<dbReference type="SUPFAM" id="SSF88713">
    <property type="entry name" value="Glycoside hydrolase/deacetylase"/>
    <property type="match status" value="1"/>
</dbReference>
<dbReference type="EMBL" id="CP027059">
    <property type="protein sequence ID" value="UQZ85180.1"/>
    <property type="molecule type" value="Genomic_DNA"/>
</dbReference>
<reference evidence="4" key="2">
    <citation type="journal article" date="2021" name="J Anim Sci Technol">
        <title>Complete genome sequence of Paenibacillus konkukensis sp. nov. SK3146 as a potential probiotic strain.</title>
        <authorList>
            <person name="Jung H.I."/>
            <person name="Park S."/>
            <person name="Niu K.M."/>
            <person name="Lee S.W."/>
            <person name="Kothari D."/>
            <person name="Yi K.J."/>
            <person name="Kim S.K."/>
        </authorList>
    </citation>
    <scope>NUCLEOTIDE SEQUENCE</scope>
    <source>
        <strain evidence="4">SK3146</strain>
    </source>
</reference>
<dbReference type="PANTHER" id="PTHR34216">
    <property type="match status" value="1"/>
</dbReference>
<dbReference type="InterPro" id="IPR002509">
    <property type="entry name" value="NODB_dom"/>
</dbReference>
<dbReference type="PROSITE" id="PS51677">
    <property type="entry name" value="NODB"/>
    <property type="match status" value="1"/>
</dbReference>
<comment type="subcellular location">
    <subcellularLocation>
        <location evidence="1">Secreted</location>
    </subcellularLocation>
</comment>
<keyword evidence="5" id="KW-1185">Reference proteome</keyword>
<dbReference type="Gene3D" id="3.20.20.370">
    <property type="entry name" value="Glycoside hydrolase/deacetylase"/>
    <property type="match status" value="1"/>
</dbReference>